<dbReference type="AlphaFoldDB" id="A0A841HWU3"/>
<dbReference type="Proteomes" id="UP000588068">
    <property type="component" value="Unassembled WGS sequence"/>
</dbReference>
<feature type="transmembrane region" description="Helical" evidence="1">
    <location>
        <begin position="137"/>
        <end position="158"/>
    </location>
</feature>
<organism evidence="2 3">
    <name type="scientific">Povalibacter uvarum</name>
    <dbReference type="NCBI Taxonomy" id="732238"/>
    <lineage>
        <taxon>Bacteria</taxon>
        <taxon>Pseudomonadati</taxon>
        <taxon>Pseudomonadota</taxon>
        <taxon>Gammaproteobacteria</taxon>
        <taxon>Steroidobacterales</taxon>
        <taxon>Steroidobacteraceae</taxon>
        <taxon>Povalibacter</taxon>
    </lineage>
</organism>
<keyword evidence="1" id="KW-1133">Transmembrane helix</keyword>
<dbReference type="InterPro" id="IPR013901">
    <property type="entry name" value="Anthrone_oxy"/>
</dbReference>
<evidence type="ECO:0000256" key="1">
    <source>
        <dbReference type="SAM" id="Phobius"/>
    </source>
</evidence>
<dbReference type="RefSeq" id="WP_184335801.1">
    <property type="nucleotide sequence ID" value="NZ_JACHHZ010000007.1"/>
</dbReference>
<protein>
    <submittedName>
        <fullName evidence="2">Putative membrane protein</fullName>
    </submittedName>
</protein>
<keyword evidence="1" id="KW-0472">Membrane</keyword>
<keyword evidence="3" id="KW-1185">Reference proteome</keyword>
<reference evidence="2 3" key="1">
    <citation type="submission" date="2020-08" db="EMBL/GenBank/DDBJ databases">
        <title>Genomic Encyclopedia of Type Strains, Phase IV (KMG-IV): sequencing the most valuable type-strain genomes for metagenomic binning, comparative biology and taxonomic classification.</title>
        <authorList>
            <person name="Goeker M."/>
        </authorList>
    </citation>
    <scope>NUCLEOTIDE SEQUENCE [LARGE SCALE GENOMIC DNA]</scope>
    <source>
        <strain evidence="2 3">DSM 26723</strain>
    </source>
</reference>
<sequence>MNTGHLQIASILGAVGTGLIGGVFFAFSTFVMQALARMPAAQGIAAMQHINVTVLNPWFLGVFMGTGLVSIGVLVLALMQARSGAALLIVAATLYFVGTFLVTMVFNVPRNDALAAATPDAAQSAVLWAKYLREWTFWNHVRTVAALAACATFCVALTR</sequence>
<accession>A0A841HWU3</accession>
<feature type="transmembrane region" description="Helical" evidence="1">
    <location>
        <begin position="85"/>
        <end position="106"/>
    </location>
</feature>
<name>A0A841HWU3_9GAMM</name>
<evidence type="ECO:0000313" key="2">
    <source>
        <dbReference type="EMBL" id="MBB6096422.1"/>
    </source>
</evidence>
<dbReference type="EMBL" id="JACHHZ010000007">
    <property type="protein sequence ID" value="MBB6096422.1"/>
    <property type="molecule type" value="Genomic_DNA"/>
</dbReference>
<proteinExistence type="predicted"/>
<keyword evidence="1" id="KW-0812">Transmembrane</keyword>
<comment type="caution">
    <text evidence="2">The sequence shown here is derived from an EMBL/GenBank/DDBJ whole genome shotgun (WGS) entry which is preliminary data.</text>
</comment>
<feature type="transmembrane region" description="Helical" evidence="1">
    <location>
        <begin position="55"/>
        <end position="78"/>
    </location>
</feature>
<dbReference type="Pfam" id="PF08592">
    <property type="entry name" value="Anthrone_oxy"/>
    <property type="match status" value="1"/>
</dbReference>
<feature type="transmembrane region" description="Helical" evidence="1">
    <location>
        <begin position="12"/>
        <end position="35"/>
    </location>
</feature>
<evidence type="ECO:0000313" key="3">
    <source>
        <dbReference type="Proteomes" id="UP000588068"/>
    </source>
</evidence>
<gene>
    <name evidence="2" type="ORF">HNQ60_005344</name>
</gene>